<sequence>MREYESAAIRNVAVVGHGASGKTTLVDALAFVSGSSRRHGAIKDGTTLTDTSPEETSRGYSISLGCAHAEWRDAKINLLDTPGYADFAGDAIAGLVAADGALVTIGANSGVEVGTERMFREAVKRQDPVLFVVSMMDKETADFDQAYRSIKAKLTPKVVPVEIPIGSGAGFKGIINLFTKKAHLFKPGTKAGEYEEGPIPASEQSRFERYHAELVEAVAATDDALLERFFSGEEIPGDEEMRAMKEAMKRAELFPLLCCSSQLTYGVRTVLDFLVQLMPSAYEMEEQHGLKGAEGDHTVEIHPRDDAPFTALVFKTTTEPHVGEVSYFRTFSGTVANGAEVYNATRSVPEKLSHLAIPQGKERLEVARLHPGDIGCVAKLRNTHTNDTLSTKEHPVRMPQIPFPDALVSFAIEAAARADEEKLQLGLHRLHDEDPTIQTHYESETHETIIEGLGERHLEVALARLERQYGVKAVLRAPRVPYRETLLGKAEGQGRHKKQTGGKGQFGDCWIRIKPVPRGSGYRFVDNISGGVIPRQYIPAVDKGVQEAAERGVLAGYPVVDFEVEVFDGSYHSVDSNEASFKMAGILAFKTIAPKAKPVLLEPLMQVEVRTPDAHLGDVMGDLSGRRGHILGTEPLEDGNGTAVKAIVPMAELHLYATRLQSLTHGYGTVRYRMHGFEQAPAEVVQKVVKAQAAE</sequence>
<dbReference type="GO" id="GO:0003924">
    <property type="term" value="F:GTPase activity"/>
    <property type="evidence" value="ECO:0007669"/>
    <property type="project" value="InterPro"/>
</dbReference>
<evidence type="ECO:0000256" key="6">
    <source>
        <dbReference type="ARBA" id="ARBA00024731"/>
    </source>
</evidence>
<keyword evidence="2" id="KW-0547">Nucleotide-binding</keyword>
<dbReference type="PANTHER" id="PTHR43261:SF6">
    <property type="entry name" value="ELONGATION FACTOR G-LIKE PROTEIN"/>
    <property type="match status" value="1"/>
</dbReference>
<dbReference type="InterPro" id="IPR035647">
    <property type="entry name" value="EFG_III/V"/>
</dbReference>
<dbReference type="InterPro" id="IPR053905">
    <property type="entry name" value="EF-G-like_DII"/>
</dbReference>
<dbReference type="SMART" id="SM00838">
    <property type="entry name" value="EFG_C"/>
    <property type="match status" value="1"/>
</dbReference>
<dbReference type="Gene3D" id="2.40.30.10">
    <property type="entry name" value="Translation factors"/>
    <property type="match status" value="1"/>
</dbReference>
<dbReference type="Pfam" id="PF03764">
    <property type="entry name" value="EFG_IV"/>
    <property type="match status" value="1"/>
</dbReference>
<dbReference type="Pfam" id="PF14492">
    <property type="entry name" value="EFG_III"/>
    <property type="match status" value="1"/>
</dbReference>
<gene>
    <name evidence="9" type="primary">fusA</name>
    <name evidence="8" type="ORF">Strain138_000235</name>
    <name evidence="9" type="ORF">Strain318_000235</name>
</gene>
<feature type="domain" description="Tr-type G" evidence="7">
    <location>
        <begin position="7"/>
        <end position="282"/>
    </location>
</feature>
<dbReference type="Gene3D" id="3.40.50.300">
    <property type="entry name" value="P-loop containing nucleotide triphosphate hydrolases"/>
    <property type="match status" value="1"/>
</dbReference>
<dbReference type="InterPro" id="IPR009000">
    <property type="entry name" value="Transl_B-barrel_sf"/>
</dbReference>
<keyword evidence="4" id="KW-0648">Protein biosynthesis</keyword>
<dbReference type="FunFam" id="3.30.230.10:FF:000003">
    <property type="entry name" value="Elongation factor G"/>
    <property type="match status" value="1"/>
</dbReference>
<dbReference type="NCBIfam" id="NF009379">
    <property type="entry name" value="PRK12740.1-3"/>
    <property type="match status" value="1"/>
</dbReference>
<keyword evidence="3 9" id="KW-0251">Elongation factor</keyword>
<dbReference type="Pfam" id="PF00009">
    <property type="entry name" value="GTP_EFTU"/>
    <property type="match status" value="1"/>
</dbReference>
<dbReference type="SMART" id="SM00889">
    <property type="entry name" value="EFG_IV"/>
    <property type="match status" value="1"/>
</dbReference>
<dbReference type="SUPFAM" id="SSF50447">
    <property type="entry name" value="Translation proteins"/>
    <property type="match status" value="1"/>
</dbReference>
<dbReference type="Gene3D" id="3.30.70.870">
    <property type="entry name" value="Elongation Factor G (Translational Gtpase), domain 3"/>
    <property type="match status" value="1"/>
</dbReference>
<dbReference type="Pfam" id="PF22042">
    <property type="entry name" value="EF-G_D2"/>
    <property type="match status" value="1"/>
</dbReference>
<evidence type="ECO:0000313" key="9">
    <source>
        <dbReference type="EMBL" id="WKW13911.1"/>
    </source>
</evidence>
<protein>
    <recommendedName>
        <fullName evidence="1">Elongation factor G</fullName>
    </recommendedName>
</protein>
<dbReference type="GO" id="GO:0005525">
    <property type="term" value="F:GTP binding"/>
    <property type="evidence" value="ECO:0007669"/>
    <property type="project" value="UniProtKB-KW"/>
</dbReference>
<dbReference type="EMBL" id="CP130612">
    <property type="protein sequence ID" value="WKW11001.1"/>
    <property type="molecule type" value="Genomic_DNA"/>
</dbReference>
<dbReference type="SUPFAM" id="SSF54211">
    <property type="entry name" value="Ribosomal protein S5 domain 2-like"/>
    <property type="match status" value="1"/>
</dbReference>
<dbReference type="InterPro" id="IPR005225">
    <property type="entry name" value="Small_GTP-bd"/>
</dbReference>
<dbReference type="PROSITE" id="PS51722">
    <property type="entry name" value="G_TR_2"/>
    <property type="match status" value="1"/>
</dbReference>
<comment type="function">
    <text evidence="6">Catalyzes the GTP-dependent ribosomal translocation step during translation elongation. During this step, the ribosome changes from the pre-translocational (PRE) to the post-translocational (POST) state as the newly formed A-site-bound peptidyl-tRNA and P-site-bound deacylated tRNA move to the P and E sites, respectively. Catalyzes the coordinated movement of the two tRNA molecules, the mRNA and conformational changes in the ribosome.</text>
</comment>
<dbReference type="AlphaFoldDB" id="A0AA49JXR2"/>
<proteinExistence type="predicted"/>
<dbReference type="NCBIfam" id="TIGR00231">
    <property type="entry name" value="small_GTP"/>
    <property type="match status" value="1"/>
</dbReference>
<evidence type="ECO:0000256" key="2">
    <source>
        <dbReference type="ARBA" id="ARBA00022741"/>
    </source>
</evidence>
<evidence type="ECO:0000256" key="4">
    <source>
        <dbReference type="ARBA" id="ARBA00022917"/>
    </source>
</evidence>
<dbReference type="Pfam" id="PF00679">
    <property type="entry name" value="EFG_C"/>
    <property type="match status" value="1"/>
</dbReference>
<dbReference type="InterPro" id="IPR020568">
    <property type="entry name" value="Ribosomal_Su5_D2-typ_SF"/>
</dbReference>
<dbReference type="SUPFAM" id="SSF54980">
    <property type="entry name" value="EF-G C-terminal domain-like"/>
    <property type="match status" value="2"/>
</dbReference>
<dbReference type="InterPro" id="IPR014721">
    <property type="entry name" value="Ribsml_uS5_D2-typ_fold_subgr"/>
</dbReference>
<evidence type="ECO:0000313" key="8">
    <source>
        <dbReference type="EMBL" id="WKW11001.1"/>
    </source>
</evidence>
<dbReference type="CDD" id="cd16262">
    <property type="entry name" value="EFG_III"/>
    <property type="match status" value="1"/>
</dbReference>
<dbReference type="InterPro" id="IPR000795">
    <property type="entry name" value="T_Tr_GTP-bd_dom"/>
</dbReference>
<dbReference type="NCBIfam" id="NF009381">
    <property type="entry name" value="PRK12740.1-5"/>
    <property type="match status" value="1"/>
</dbReference>
<dbReference type="InterPro" id="IPR000640">
    <property type="entry name" value="EFG_V-like"/>
</dbReference>
<dbReference type="InterPro" id="IPR027417">
    <property type="entry name" value="P-loop_NTPase"/>
</dbReference>
<dbReference type="InterPro" id="IPR005517">
    <property type="entry name" value="Transl_elong_EFG/EF2_IV"/>
</dbReference>
<dbReference type="CDD" id="cd04170">
    <property type="entry name" value="EF-G_bact"/>
    <property type="match status" value="1"/>
</dbReference>
<accession>A0AA49JS82</accession>
<dbReference type="Proteomes" id="UP001229955">
    <property type="component" value="Chromosome"/>
</dbReference>
<evidence type="ECO:0000256" key="3">
    <source>
        <dbReference type="ARBA" id="ARBA00022768"/>
    </source>
</evidence>
<dbReference type="RefSeq" id="WP_367886706.1">
    <property type="nucleotide sequence ID" value="NZ_CP130612.1"/>
</dbReference>
<dbReference type="GO" id="GO:0032790">
    <property type="term" value="P:ribosome disassembly"/>
    <property type="evidence" value="ECO:0007669"/>
    <property type="project" value="TreeGrafter"/>
</dbReference>
<dbReference type="InterPro" id="IPR047872">
    <property type="entry name" value="EFG_IV"/>
</dbReference>
<dbReference type="EMBL" id="CP130613">
    <property type="protein sequence ID" value="WKW13911.1"/>
    <property type="molecule type" value="Genomic_DNA"/>
</dbReference>
<keyword evidence="5" id="KW-0342">GTP-binding</keyword>
<evidence type="ECO:0000256" key="1">
    <source>
        <dbReference type="ARBA" id="ARBA00017872"/>
    </source>
</evidence>
<dbReference type="FunFam" id="3.30.70.240:FF:000001">
    <property type="entry name" value="Elongation factor G"/>
    <property type="match status" value="1"/>
</dbReference>
<dbReference type="InterPro" id="IPR035649">
    <property type="entry name" value="EFG_V"/>
</dbReference>
<keyword evidence="10" id="KW-1185">Reference proteome</keyword>
<dbReference type="Gene3D" id="3.30.230.10">
    <property type="match status" value="1"/>
</dbReference>
<accession>A0AA49JXR2</accession>
<dbReference type="CDD" id="cd04088">
    <property type="entry name" value="EFG_mtEFG_II"/>
    <property type="match status" value="1"/>
</dbReference>
<dbReference type="KEGG" id="pspc:Strain318_000235"/>
<evidence type="ECO:0000313" key="10">
    <source>
        <dbReference type="Proteomes" id="UP001229955"/>
    </source>
</evidence>
<dbReference type="CDD" id="cd03713">
    <property type="entry name" value="EFG_mtEFG_C"/>
    <property type="match status" value="1"/>
</dbReference>
<dbReference type="PRINTS" id="PR00315">
    <property type="entry name" value="ELONGATNFCT"/>
</dbReference>
<name>A0AA49JXR2_9BACT</name>
<dbReference type="CDD" id="cd01434">
    <property type="entry name" value="EFG_mtEFG1_IV"/>
    <property type="match status" value="1"/>
</dbReference>
<dbReference type="PANTHER" id="PTHR43261">
    <property type="entry name" value="TRANSLATION ELONGATION FACTOR G-RELATED"/>
    <property type="match status" value="1"/>
</dbReference>
<dbReference type="SUPFAM" id="SSF52540">
    <property type="entry name" value="P-loop containing nucleoside triphosphate hydrolases"/>
    <property type="match status" value="1"/>
</dbReference>
<evidence type="ECO:0000256" key="5">
    <source>
        <dbReference type="ARBA" id="ARBA00023134"/>
    </source>
</evidence>
<dbReference type="Gene3D" id="3.30.70.240">
    <property type="match status" value="1"/>
</dbReference>
<organism evidence="9 10">
    <name type="scientific">Pseudogemmatithrix spongiicola</name>
    <dbReference type="NCBI Taxonomy" id="3062599"/>
    <lineage>
        <taxon>Bacteria</taxon>
        <taxon>Pseudomonadati</taxon>
        <taxon>Gemmatimonadota</taxon>
        <taxon>Gemmatimonadia</taxon>
        <taxon>Gemmatimonadales</taxon>
        <taxon>Gemmatimonadaceae</taxon>
        <taxon>Pseudogemmatithrix</taxon>
    </lineage>
</organism>
<reference evidence="9" key="1">
    <citation type="submission" date="2023-07" db="EMBL/GenBank/DDBJ databases">
        <authorList>
            <person name="Haufschild T."/>
            <person name="Kallscheuer N."/>
            <person name="Hammer J."/>
            <person name="Kohn T."/>
            <person name="Kabuu M."/>
            <person name="Jogler M."/>
            <person name="Wohfarth N."/>
            <person name="Heuer A."/>
            <person name="Rohde M."/>
            <person name="van Teeseling M.C.F."/>
            <person name="Jogler C."/>
        </authorList>
    </citation>
    <scope>NUCLEOTIDE SEQUENCE</scope>
    <source>
        <strain evidence="8">Strain 138</strain>
        <strain evidence="9">Strain 318</strain>
    </source>
</reference>
<dbReference type="InterPro" id="IPR041095">
    <property type="entry name" value="EFG_II"/>
</dbReference>
<dbReference type="InterPro" id="IPR009022">
    <property type="entry name" value="EFG_III"/>
</dbReference>
<evidence type="ECO:0000259" key="7">
    <source>
        <dbReference type="PROSITE" id="PS51722"/>
    </source>
</evidence>
<dbReference type="GO" id="GO:0003746">
    <property type="term" value="F:translation elongation factor activity"/>
    <property type="evidence" value="ECO:0007669"/>
    <property type="project" value="UniProtKB-KW"/>
</dbReference>
<dbReference type="NCBIfam" id="NF009891">
    <property type="entry name" value="PRK13351.1-1"/>
    <property type="match status" value="1"/>
</dbReference>